<evidence type="ECO:0000313" key="3">
    <source>
        <dbReference type="Proteomes" id="UP000249458"/>
    </source>
</evidence>
<sequence>MATKSTISNKKDKKISDENLKNISGGLSINNIPDYTNPDFVEGKAINPTSTNTVKPKGAKTSKATKKKP</sequence>
<dbReference type="AlphaFoldDB" id="A0A364LMM2"/>
<accession>A0A364LMM2</accession>
<protein>
    <submittedName>
        <fullName evidence="2">Uncharacterized protein</fullName>
    </submittedName>
</protein>
<reference evidence="2 3" key="1">
    <citation type="submission" date="2017-02" db="EMBL/GenBank/DDBJ databases">
        <title>Legionella quilivanii strain from human: case report and whole genome sequencing analysis.</title>
        <authorList>
            <person name="Lalancette C."/>
            <person name="Leduc J.-M."/>
            <person name="Levesque S."/>
            <person name="Fournier E."/>
            <person name="Saoud J."/>
            <person name="Faucher S.P."/>
            <person name="Bernard K."/>
            <person name="Martineau C."/>
            <person name="Longtin J."/>
        </authorList>
    </citation>
    <scope>NUCLEOTIDE SEQUENCE [LARGE SCALE GENOMIC DNA]</scope>
    <source>
        <strain evidence="2 3">ID143958</strain>
    </source>
</reference>
<dbReference type="RefSeq" id="WP_112218654.1">
    <property type="nucleotide sequence ID" value="NZ_MVJN01000002.1"/>
</dbReference>
<dbReference type="EMBL" id="MVJN01000002">
    <property type="protein sequence ID" value="RAP38109.1"/>
    <property type="molecule type" value="Genomic_DNA"/>
</dbReference>
<feature type="compositionally biased region" description="Polar residues" evidence="1">
    <location>
        <begin position="21"/>
        <end position="34"/>
    </location>
</feature>
<evidence type="ECO:0000313" key="2">
    <source>
        <dbReference type="EMBL" id="RAP38109.1"/>
    </source>
</evidence>
<gene>
    <name evidence="2" type="ORF">B1207_03730</name>
</gene>
<feature type="compositionally biased region" description="Basic residues" evidence="1">
    <location>
        <begin position="57"/>
        <end position="69"/>
    </location>
</feature>
<organism evidence="2 3">
    <name type="scientific">Legionella quinlivanii</name>
    <dbReference type="NCBI Taxonomy" id="45073"/>
    <lineage>
        <taxon>Bacteria</taxon>
        <taxon>Pseudomonadati</taxon>
        <taxon>Pseudomonadota</taxon>
        <taxon>Gammaproteobacteria</taxon>
        <taxon>Legionellales</taxon>
        <taxon>Legionellaceae</taxon>
        <taxon>Legionella</taxon>
    </lineage>
</organism>
<proteinExistence type="predicted"/>
<feature type="region of interest" description="Disordered" evidence="1">
    <location>
        <begin position="1"/>
        <end position="69"/>
    </location>
</feature>
<evidence type="ECO:0000256" key="1">
    <source>
        <dbReference type="SAM" id="MobiDB-lite"/>
    </source>
</evidence>
<comment type="caution">
    <text evidence="2">The sequence shown here is derived from an EMBL/GenBank/DDBJ whole genome shotgun (WGS) entry which is preliminary data.</text>
</comment>
<dbReference type="Proteomes" id="UP000249458">
    <property type="component" value="Unassembled WGS sequence"/>
</dbReference>
<name>A0A364LMM2_9GAMM</name>